<feature type="region of interest" description="Disordered" evidence="1">
    <location>
        <begin position="108"/>
        <end position="127"/>
    </location>
</feature>
<feature type="compositionally biased region" description="Basic and acidic residues" evidence="1">
    <location>
        <begin position="824"/>
        <end position="834"/>
    </location>
</feature>
<dbReference type="AlphaFoldDB" id="A0A197JFM8"/>
<evidence type="ECO:0000313" key="3">
    <source>
        <dbReference type="Proteomes" id="UP000078512"/>
    </source>
</evidence>
<feature type="compositionally biased region" description="Low complexity" evidence="1">
    <location>
        <begin position="242"/>
        <end position="252"/>
    </location>
</feature>
<feature type="compositionally biased region" description="Basic and acidic residues" evidence="1">
    <location>
        <begin position="910"/>
        <end position="920"/>
    </location>
</feature>
<feature type="region of interest" description="Disordered" evidence="1">
    <location>
        <begin position="776"/>
        <end position="920"/>
    </location>
</feature>
<feature type="compositionally biased region" description="Basic and acidic residues" evidence="1">
    <location>
        <begin position="729"/>
        <end position="745"/>
    </location>
</feature>
<feature type="region of interest" description="Disordered" evidence="1">
    <location>
        <begin position="138"/>
        <end position="418"/>
    </location>
</feature>
<name>A0A197JFM8_9FUNG</name>
<feature type="compositionally biased region" description="Polar residues" evidence="1">
    <location>
        <begin position="676"/>
        <end position="686"/>
    </location>
</feature>
<feature type="compositionally biased region" description="Basic and acidic residues" evidence="1">
    <location>
        <begin position="158"/>
        <end position="181"/>
    </location>
</feature>
<feature type="compositionally biased region" description="Polar residues" evidence="1">
    <location>
        <begin position="373"/>
        <end position="391"/>
    </location>
</feature>
<feature type="compositionally biased region" description="Basic and acidic residues" evidence="1">
    <location>
        <begin position="603"/>
        <end position="614"/>
    </location>
</feature>
<feature type="region of interest" description="Disordered" evidence="1">
    <location>
        <begin position="465"/>
        <end position="489"/>
    </location>
</feature>
<evidence type="ECO:0000313" key="2">
    <source>
        <dbReference type="EMBL" id="OAQ23219.1"/>
    </source>
</evidence>
<protein>
    <submittedName>
        <fullName evidence="2">Uncharacterized protein</fullName>
    </submittedName>
</protein>
<organism evidence="2 3">
    <name type="scientific">Linnemannia elongata AG-77</name>
    <dbReference type="NCBI Taxonomy" id="1314771"/>
    <lineage>
        <taxon>Eukaryota</taxon>
        <taxon>Fungi</taxon>
        <taxon>Fungi incertae sedis</taxon>
        <taxon>Mucoromycota</taxon>
        <taxon>Mortierellomycotina</taxon>
        <taxon>Mortierellomycetes</taxon>
        <taxon>Mortierellales</taxon>
        <taxon>Mortierellaceae</taxon>
        <taxon>Linnemannia</taxon>
    </lineage>
</organism>
<sequence length="920" mass="101697">MESPVFSAPPRAKRDISLASDYSSSTTSAQEGSHPTIYEADEPDTKHVIRIAPVSPLQDGAAASLLALSLESPTTLQSRETTALACSRPPEGPLDGVEVLTSQTQLLARDEYEGDRSRSSSISVLSLRTESPTAHLVSFSDVQSHPVTGQRSSLPPPTRREPADSHSLHIQDYRPPSDTHPHPLSPRQSRADLQRPLYHRSTNTFPPLHHESSRISHDGHHRRGAPAHDDGYHSRAPMVLPSSSSTGSAWPSELPGTELYGPGRSFHFEGDSDLPRSDQQRPPNFSSTSSAYGAPVSHDRDFMTGSSRSLLASERQDTSSTQYGRHGESHQHEQTLWKSASEHSNQTSGSHTRPKEHDQRSPRETRHLREIGPQSNTGREMDTYRTQQQVSEFHDPPSSRRHGHHHPSHHLDPRFAGEQDPRRMFSSAQHTDSYSSSGVATIASHLSPEYAERALAQGVTSFPADRRRELPLGSQDPASPPSHRLDPDIIHTRLEFETRMEEQARLRHHHQQQQRHHAYHRHSIDESVMSLSADSARTPLEPLNRGDVTKMGLYEQESSQSVVDMSSPPWSISPQSTAARPIAMPSSRTGSRRSSAVVWQESPRFREALSHDRGTGSGSEEPFLSGGGSSSQDKGSKSSEARSELTPSVHAGRKRPSVSMYANAGDEEAAPPRSRSGGTVTDSGQAYMQRRPDSGPNVPLESGSVSSYRAVATYHLNPLHQDGQGGSRLSERRQGGTTHAIERQEQGVGLGLSGITPPMGHAQPEFLRDQQQQLPLGSEQHPPADYHRQYRSTEHSQQGRPLERHQPYPLYRPMYPPPPPSRSQQDDVRLHRSQEIPPSYDPALSSHSRPQHRSMPIPHSVGLIQSISQPLAQQEWPPTDPRPVALGPPTSRSDIHADADETTSSGYSDLIRDPVRRKFR</sequence>
<dbReference type="OrthoDB" id="2123952at2759"/>
<feature type="compositionally biased region" description="Polar residues" evidence="1">
    <location>
        <begin position="863"/>
        <end position="872"/>
    </location>
</feature>
<feature type="region of interest" description="Disordered" evidence="1">
    <location>
        <begin position="556"/>
        <end position="704"/>
    </location>
</feature>
<feature type="compositionally biased region" description="Basic and acidic residues" evidence="1">
    <location>
        <begin position="409"/>
        <end position="418"/>
    </location>
</feature>
<feature type="region of interest" description="Disordered" evidence="1">
    <location>
        <begin position="1"/>
        <end position="41"/>
    </location>
</feature>
<proteinExistence type="predicted"/>
<feature type="compositionally biased region" description="Basic and acidic residues" evidence="1">
    <location>
        <begin position="108"/>
        <end position="118"/>
    </location>
</feature>
<reference evidence="2 3" key="1">
    <citation type="submission" date="2016-05" db="EMBL/GenBank/DDBJ databases">
        <title>Genome sequencing reveals origins of a unique bacterial endosymbiosis in the earliest lineages of terrestrial Fungi.</title>
        <authorList>
            <consortium name="DOE Joint Genome Institute"/>
            <person name="Uehling J."/>
            <person name="Gryganskyi A."/>
            <person name="Hameed K."/>
            <person name="Tschaplinski T."/>
            <person name="Misztal P."/>
            <person name="Wu S."/>
            <person name="Desiro A."/>
            <person name="Vande Pol N."/>
            <person name="Du Z.-Y."/>
            <person name="Zienkiewicz A."/>
            <person name="Zienkiewicz K."/>
            <person name="Morin E."/>
            <person name="Tisserant E."/>
            <person name="Splivallo R."/>
            <person name="Hainaut M."/>
            <person name="Henrissat B."/>
            <person name="Ohm R."/>
            <person name="Kuo A."/>
            <person name="Yan J."/>
            <person name="Lipzen A."/>
            <person name="Nolan M."/>
            <person name="Labutti K."/>
            <person name="Barry K."/>
            <person name="Goldstein A."/>
            <person name="Labbe J."/>
            <person name="Schadt C."/>
            <person name="Tuskan G."/>
            <person name="Grigoriev I."/>
            <person name="Martin F."/>
            <person name="Vilgalys R."/>
            <person name="Bonito G."/>
        </authorList>
    </citation>
    <scope>NUCLEOTIDE SEQUENCE [LARGE SCALE GENOMIC DNA]</scope>
    <source>
        <strain evidence="2 3">AG-77</strain>
    </source>
</reference>
<feature type="compositionally biased region" description="Basic and acidic residues" evidence="1">
    <location>
        <begin position="208"/>
        <end position="218"/>
    </location>
</feature>
<feature type="compositionally biased region" description="Basic and acidic residues" evidence="1">
    <location>
        <begin position="782"/>
        <end position="794"/>
    </location>
</feature>
<feature type="compositionally biased region" description="Polar residues" evidence="1">
    <location>
        <begin position="336"/>
        <end position="351"/>
    </location>
</feature>
<feature type="compositionally biased region" description="Basic and acidic residues" evidence="1">
    <location>
        <begin position="325"/>
        <end position="335"/>
    </location>
</feature>
<keyword evidence="3" id="KW-1185">Reference proteome</keyword>
<feature type="compositionally biased region" description="Polar residues" evidence="1">
    <location>
        <begin position="556"/>
        <end position="578"/>
    </location>
</feature>
<feature type="compositionally biased region" description="Basic residues" evidence="1">
    <location>
        <begin position="399"/>
        <end position="408"/>
    </location>
</feature>
<feature type="region of interest" description="Disordered" evidence="1">
    <location>
        <begin position="718"/>
        <end position="762"/>
    </location>
</feature>
<feature type="compositionally biased region" description="Low complexity" evidence="1">
    <location>
        <begin position="17"/>
        <end position="29"/>
    </location>
</feature>
<dbReference type="EMBL" id="KV442126">
    <property type="protein sequence ID" value="OAQ23219.1"/>
    <property type="molecule type" value="Genomic_DNA"/>
</dbReference>
<dbReference type="Proteomes" id="UP000078512">
    <property type="component" value="Unassembled WGS sequence"/>
</dbReference>
<gene>
    <name evidence="2" type="ORF">K457DRAFT_239733</name>
</gene>
<accession>A0A197JFM8</accession>
<feature type="compositionally biased region" description="Polar residues" evidence="1">
    <location>
        <begin position="140"/>
        <end position="153"/>
    </location>
</feature>
<feature type="compositionally biased region" description="Basic and acidic residues" evidence="1">
    <location>
        <begin position="634"/>
        <end position="643"/>
    </location>
</feature>
<feature type="compositionally biased region" description="Polar residues" evidence="1">
    <location>
        <begin position="280"/>
        <end position="291"/>
    </location>
</feature>
<evidence type="ECO:0000256" key="1">
    <source>
        <dbReference type="SAM" id="MobiDB-lite"/>
    </source>
</evidence>
<feature type="compositionally biased region" description="Basic and acidic residues" evidence="1">
    <location>
        <begin position="266"/>
        <end position="279"/>
    </location>
</feature>
<feature type="compositionally biased region" description="Basic and acidic residues" evidence="1">
    <location>
        <begin position="353"/>
        <end position="370"/>
    </location>
</feature>